<accession>A0ABU9MYH0</accession>
<organism evidence="2 3">
    <name type="scientific">Pseudoalteromonas qingdaonensis</name>
    <dbReference type="NCBI Taxonomy" id="3131913"/>
    <lineage>
        <taxon>Bacteria</taxon>
        <taxon>Pseudomonadati</taxon>
        <taxon>Pseudomonadota</taxon>
        <taxon>Gammaproteobacteria</taxon>
        <taxon>Alteromonadales</taxon>
        <taxon>Pseudoalteromonadaceae</taxon>
        <taxon>Pseudoalteromonas</taxon>
    </lineage>
</organism>
<dbReference type="InterPro" id="IPR052077">
    <property type="entry name" value="CcrZ_PhaseVar_Mediator"/>
</dbReference>
<evidence type="ECO:0000313" key="3">
    <source>
        <dbReference type="Proteomes" id="UP001447008"/>
    </source>
</evidence>
<gene>
    <name evidence="2" type="ORF">WCN91_08825</name>
</gene>
<dbReference type="RefSeq" id="WP_342678213.1">
    <property type="nucleotide sequence ID" value="NZ_JBCGCU010000008.1"/>
</dbReference>
<proteinExistence type="predicted"/>
<dbReference type="PANTHER" id="PTHR40086">
    <property type="entry name" value="PHOSPHOTRANSFERASE YTMP-RELATED"/>
    <property type="match status" value="1"/>
</dbReference>
<keyword evidence="3" id="KW-1185">Reference proteome</keyword>
<dbReference type="InterPro" id="IPR002575">
    <property type="entry name" value="Aminoglycoside_PTrfase"/>
</dbReference>
<feature type="domain" description="Aminoglycoside phosphotransferase" evidence="1">
    <location>
        <begin position="24"/>
        <end position="206"/>
    </location>
</feature>
<reference evidence="2 3" key="1">
    <citation type="submission" date="2024-03" db="EMBL/GenBank/DDBJ databases">
        <title>Pseudoalteromonas qingdaonensis sp. nov., isolated from the intestines of marine benthic organisms.</title>
        <authorList>
            <person name="Lin X."/>
            <person name="Fang S."/>
            <person name="Hu X."/>
        </authorList>
    </citation>
    <scope>NUCLEOTIDE SEQUENCE [LARGE SCALE GENOMIC DNA]</scope>
    <source>
        <strain evidence="2 3">YIC-827</strain>
    </source>
</reference>
<dbReference type="PANTHER" id="PTHR40086:SF1">
    <property type="entry name" value="CELL CYCLE REGULATOR CCRZ"/>
    <property type="match status" value="1"/>
</dbReference>
<dbReference type="Gene3D" id="3.90.1200.10">
    <property type="match status" value="1"/>
</dbReference>
<protein>
    <submittedName>
        <fullName evidence="2">Phosphotransferase</fullName>
    </submittedName>
</protein>
<dbReference type="Gene3D" id="3.30.200.20">
    <property type="entry name" value="Phosphorylase Kinase, domain 1"/>
    <property type="match status" value="1"/>
</dbReference>
<dbReference type="InterPro" id="IPR011009">
    <property type="entry name" value="Kinase-like_dom_sf"/>
</dbReference>
<evidence type="ECO:0000313" key="2">
    <source>
        <dbReference type="EMBL" id="MEM0515511.1"/>
    </source>
</evidence>
<dbReference type="EMBL" id="JBCGCU010000008">
    <property type="protein sequence ID" value="MEM0515511.1"/>
    <property type="molecule type" value="Genomic_DNA"/>
</dbReference>
<sequence>MPESVGRIHALVTAFKADAVIEQITFLPQGVSNENYRVDTEQGTWLVKLYGRQVPDAAIDAQRTLAQLGVCPAPVYVDKGHRCAIFAYAPGQMPSDFDGEQALIRLTQIHALPSSGAALDLHDELAGYASEPYYHPYAQALQEVVAQTQTTSEDYCFCHNDLIKENIISHRGQWQCIDFEYAQHGDRYFDLAMLTLSFKLSVEQQEWLFSQYFSALELQGNWLKFKAMQKLVAALNYFWYARHQVLHRIDEAKSSLDELIT</sequence>
<comment type="caution">
    <text evidence="2">The sequence shown here is derived from an EMBL/GenBank/DDBJ whole genome shotgun (WGS) entry which is preliminary data.</text>
</comment>
<dbReference type="Proteomes" id="UP001447008">
    <property type="component" value="Unassembled WGS sequence"/>
</dbReference>
<name>A0ABU9MYH0_9GAMM</name>
<dbReference type="Pfam" id="PF01636">
    <property type="entry name" value="APH"/>
    <property type="match status" value="1"/>
</dbReference>
<evidence type="ECO:0000259" key="1">
    <source>
        <dbReference type="Pfam" id="PF01636"/>
    </source>
</evidence>
<dbReference type="SUPFAM" id="SSF56112">
    <property type="entry name" value="Protein kinase-like (PK-like)"/>
    <property type="match status" value="1"/>
</dbReference>